<keyword evidence="3" id="KW-1133">Transmembrane helix</keyword>
<sequence length="1048" mass="112261">MLTRPLLIFADWLHKRGGLRAGGKRYGVRFSWVGDGSSAVQVANATARAMRNARARFAFSGYSSGLTWFAAQQSAADGLLMLSAGSAATTVFAQNNLTFGLYPPASMYTASGLEAIAAAARALDARADVRIAHSSSLLPCFGGVGCLASLRAGFVQVDNLFTRDQCAASPAWARRHGISSVSLPPVTLRMVPSVEEATTLLQQLRSAGATVLVGCTYHTAAVVIIAALERMNWSPYAVLLSETIDKASFISRVAAGWWQGEYVLGPTQWTSSLPTTGTFSRLSSSEFADMFRARFDGAEVSYNGAAQFAAACALGAAIEAADSVETAAVRAQLERLTLDEFYGRIAFGAEHQISSAGLLVAQHPPGEPLKVVHSPTGLPTTGELLFPSPPWAQRRCRVLGPAANASASGQRSAGSLECSGHGSCSLEGACLCDAGYGGIACARSLLQACGTGHEPDPDPFATEHCRACRHGTWKSEASFEPCEPCPARSSTMLLGATARSKCECFVGFYAEPLPSSSADAFHCRVCTGFQCPSAGTTLATISLGPGTWRSSARTTSIVSCRGGANGTSPCLGGVSAERGYCAGGHSGTRCEVCGPGDYFSEHLAACTACPAARSTTSALGWLSLIGMAMALSYFILYPSLVRLLPTEQAITFASATVALYRRPYAVYKAFDLKIKFKIGFSFYQAAVIFPSAYRVVLPERYTQTMSVFSWTKLDGLTLLLPTACYPARLASRLLREALLPLALLAAVLLCGYLRGRMQRLSAPLTIGLPETLWLSFVLVPVVSAAIFRAWDCTAFPYDDAADAVQFQLRADLAVRCSDPTYRSDAHEEVVRQATALLLLWPIGFPTLFTLLLLRCRGDILNGRSTPLSRATTFLHQDYKPKFFFWEPVEMVRRLSITGFVLLVEDAQHRLYLAVMLSASFSIMLAYVRPYAKPINNLLALGAHLSITSTLVAGTFLRLFAGVEKGLDGDRQQLERIFGFDATTSVINTLVGFNFGFLALLVLASVYQAAHSASAAQEDHVGRSKETGRRSLADVDRPLMEEANVSETE</sequence>
<dbReference type="OMA" id="WKSEASF"/>
<evidence type="ECO:0000256" key="3">
    <source>
        <dbReference type="SAM" id="Phobius"/>
    </source>
</evidence>
<reference evidence="6" key="2">
    <citation type="submission" date="2024-10" db="UniProtKB">
        <authorList>
            <consortium name="EnsemblProtists"/>
        </authorList>
    </citation>
    <scope>IDENTIFICATION</scope>
</reference>
<feature type="transmembrane region" description="Helical" evidence="3">
    <location>
        <begin position="618"/>
        <end position="636"/>
    </location>
</feature>
<evidence type="ECO:0000313" key="6">
    <source>
        <dbReference type="EnsemblProtists" id="EOD20996"/>
    </source>
</evidence>
<dbReference type="Pfam" id="PF13458">
    <property type="entry name" value="Peripla_BP_6"/>
    <property type="match status" value="1"/>
</dbReference>
<feature type="region of interest" description="Disordered" evidence="2">
    <location>
        <begin position="1017"/>
        <end position="1048"/>
    </location>
</feature>
<dbReference type="PROSITE" id="PS01186">
    <property type="entry name" value="EGF_2"/>
    <property type="match status" value="1"/>
</dbReference>
<feature type="transmembrane region" description="Helical" evidence="3">
    <location>
        <begin position="981"/>
        <end position="1006"/>
    </location>
</feature>
<dbReference type="Gene3D" id="3.40.50.2300">
    <property type="match status" value="2"/>
</dbReference>
<keyword evidence="1" id="KW-0732">Signal</keyword>
<dbReference type="PANTHER" id="PTHR11319">
    <property type="entry name" value="G PROTEIN-COUPLED RECEPTOR-RELATED"/>
    <property type="match status" value="1"/>
</dbReference>
<reference evidence="7" key="1">
    <citation type="journal article" date="2013" name="Nature">
        <title>Pan genome of the phytoplankton Emiliania underpins its global distribution.</title>
        <authorList>
            <person name="Read B.A."/>
            <person name="Kegel J."/>
            <person name="Klute M.J."/>
            <person name="Kuo A."/>
            <person name="Lefebvre S.C."/>
            <person name="Maumus F."/>
            <person name="Mayer C."/>
            <person name="Miller J."/>
            <person name="Monier A."/>
            <person name="Salamov A."/>
            <person name="Young J."/>
            <person name="Aguilar M."/>
            <person name="Claverie J.M."/>
            <person name="Frickenhaus S."/>
            <person name="Gonzalez K."/>
            <person name="Herman E.K."/>
            <person name="Lin Y.C."/>
            <person name="Napier J."/>
            <person name="Ogata H."/>
            <person name="Sarno A.F."/>
            <person name="Shmutz J."/>
            <person name="Schroeder D."/>
            <person name="de Vargas C."/>
            <person name="Verret F."/>
            <person name="von Dassow P."/>
            <person name="Valentin K."/>
            <person name="Van de Peer Y."/>
            <person name="Wheeler G."/>
            <person name="Dacks J.B."/>
            <person name="Delwiche C.F."/>
            <person name="Dyhrman S.T."/>
            <person name="Glockner G."/>
            <person name="John U."/>
            <person name="Richards T."/>
            <person name="Worden A.Z."/>
            <person name="Zhang X."/>
            <person name="Grigoriev I.V."/>
            <person name="Allen A.E."/>
            <person name="Bidle K."/>
            <person name="Borodovsky M."/>
            <person name="Bowler C."/>
            <person name="Brownlee C."/>
            <person name="Cock J.M."/>
            <person name="Elias M."/>
            <person name="Gladyshev V.N."/>
            <person name="Groth M."/>
            <person name="Guda C."/>
            <person name="Hadaegh A."/>
            <person name="Iglesias-Rodriguez M.D."/>
            <person name="Jenkins J."/>
            <person name="Jones B.M."/>
            <person name="Lawson T."/>
            <person name="Leese F."/>
            <person name="Lindquist E."/>
            <person name="Lobanov A."/>
            <person name="Lomsadze A."/>
            <person name="Malik S.B."/>
            <person name="Marsh M.E."/>
            <person name="Mackinder L."/>
            <person name="Mock T."/>
            <person name="Mueller-Roeber B."/>
            <person name="Pagarete A."/>
            <person name="Parker M."/>
            <person name="Probert I."/>
            <person name="Quesneville H."/>
            <person name="Raines C."/>
            <person name="Rensing S.A."/>
            <person name="Riano-Pachon D.M."/>
            <person name="Richier S."/>
            <person name="Rokitta S."/>
            <person name="Shiraiwa Y."/>
            <person name="Soanes D.M."/>
            <person name="van der Giezen M."/>
            <person name="Wahlund T.M."/>
            <person name="Williams B."/>
            <person name="Wilson W."/>
            <person name="Wolfe G."/>
            <person name="Wurch L.L."/>
        </authorList>
    </citation>
    <scope>NUCLEOTIDE SEQUENCE</scope>
</reference>
<evidence type="ECO:0000256" key="1">
    <source>
        <dbReference type="ARBA" id="ARBA00022729"/>
    </source>
</evidence>
<accession>A0A0D3JBW1</accession>
<feature type="transmembrane region" description="Helical" evidence="3">
    <location>
        <begin position="833"/>
        <end position="853"/>
    </location>
</feature>
<feature type="domain" description="EGF-like" evidence="4 5">
    <location>
        <begin position="430"/>
        <end position="441"/>
    </location>
</feature>
<dbReference type="RefSeq" id="XP_005773425.1">
    <property type="nucleotide sequence ID" value="XM_005773368.1"/>
</dbReference>
<proteinExistence type="predicted"/>
<dbReference type="SUPFAM" id="SSF53822">
    <property type="entry name" value="Periplasmic binding protein-like I"/>
    <property type="match status" value="1"/>
</dbReference>
<protein>
    <recommendedName>
        <fullName evidence="4 5">EGF-like domain-containing protein</fullName>
    </recommendedName>
</protein>
<dbReference type="Pfam" id="PF07699">
    <property type="entry name" value="Ephrin_rec_like"/>
    <property type="match status" value="1"/>
</dbReference>
<feature type="transmembrane region" description="Helical" evidence="3">
    <location>
        <begin position="767"/>
        <end position="790"/>
    </location>
</feature>
<name>A0A0D3JBW1_EMIH1</name>
<dbReference type="KEGG" id="ehx:EMIHUDRAFT_208078"/>
<dbReference type="PANTHER" id="PTHR11319:SF35">
    <property type="entry name" value="OUTER MEMBRANE PROTEIN PMPC-RELATED"/>
    <property type="match status" value="1"/>
</dbReference>
<evidence type="ECO:0000259" key="4">
    <source>
        <dbReference type="PROSITE" id="PS00022"/>
    </source>
</evidence>
<dbReference type="InterPro" id="IPR000742">
    <property type="entry name" value="EGF"/>
</dbReference>
<dbReference type="InterPro" id="IPR028082">
    <property type="entry name" value="Peripla_BP_I"/>
</dbReference>
<dbReference type="GeneID" id="17266544"/>
<feature type="compositionally biased region" description="Basic and acidic residues" evidence="2">
    <location>
        <begin position="1017"/>
        <end position="1039"/>
    </location>
</feature>
<dbReference type="SMART" id="SM01411">
    <property type="entry name" value="Ephrin_rec_like"/>
    <property type="match status" value="1"/>
</dbReference>
<evidence type="ECO:0000256" key="2">
    <source>
        <dbReference type="SAM" id="MobiDB-lite"/>
    </source>
</evidence>
<feature type="transmembrane region" description="Helical" evidence="3">
    <location>
        <begin position="937"/>
        <end position="960"/>
    </location>
</feature>
<dbReference type="HOGENOM" id="CLU_291428_0_0_1"/>
<feature type="transmembrane region" description="Helical" evidence="3">
    <location>
        <begin position="737"/>
        <end position="755"/>
    </location>
</feature>
<dbReference type="EnsemblProtists" id="EOD20996">
    <property type="protein sequence ID" value="EOD20996"/>
    <property type="gene ID" value="EMIHUDRAFT_208078"/>
</dbReference>
<keyword evidence="3" id="KW-0812">Transmembrane</keyword>
<dbReference type="InterPro" id="IPR011641">
    <property type="entry name" value="Tyr-kin_ephrin_A/B_rcpt-like"/>
</dbReference>
<dbReference type="AlphaFoldDB" id="A0A0D3JBW1"/>
<dbReference type="PaxDb" id="2903-EOD20996"/>
<dbReference type="PROSITE" id="PS00022">
    <property type="entry name" value="EGF_1"/>
    <property type="match status" value="1"/>
</dbReference>
<evidence type="ECO:0000313" key="7">
    <source>
        <dbReference type="Proteomes" id="UP000013827"/>
    </source>
</evidence>
<dbReference type="InterPro" id="IPR028081">
    <property type="entry name" value="Leu-bd"/>
</dbReference>
<keyword evidence="3" id="KW-0472">Membrane</keyword>
<feature type="transmembrane region" description="Helical" evidence="3">
    <location>
        <begin position="910"/>
        <end position="931"/>
    </location>
</feature>
<dbReference type="Gene3D" id="2.10.50.10">
    <property type="entry name" value="Tumor Necrosis Factor Receptor, subunit A, domain 2"/>
    <property type="match status" value="1"/>
</dbReference>
<keyword evidence="7" id="KW-1185">Reference proteome</keyword>
<organism evidence="6 7">
    <name type="scientific">Emiliania huxleyi (strain CCMP1516)</name>
    <dbReference type="NCBI Taxonomy" id="280463"/>
    <lineage>
        <taxon>Eukaryota</taxon>
        <taxon>Haptista</taxon>
        <taxon>Haptophyta</taxon>
        <taxon>Prymnesiophyceae</taxon>
        <taxon>Isochrysidales</taxon>
        <taxon>Noelaerhabdaceae</taxon>
        <taxon>Emiliania</taxon>
    </lineage>
</organism>
<dbReference type="Proteomes" id="UP000013827">
    <property type="component" value="Unassembled WGS sequence"/>
</dbReference>
<evidence type="ECO:0000259" key="5">
    <source>
        <dbReference type="PROSITE" id="PS01186"/>
    </source>
</evidence>